<feature type="region of interest" description="Disordered" evidence="1">
    <location>
        <begin position="770"/>
        <end position="793"/>
    </location>
</feature>
<reference evidence="3 4" key="1">
    <citation type="submission" date="2024-01" db="EMBL/GenBank/DDBJ databases">
        <authorList>
            <person name="Waweru B."/>
        </authorList>
    </citation>
    <scope>NUCLEOTIDE SEQUENCE [LARGE SCALE GENOMIC DNA]</scope>
</reference>
<dbReference type="PROSITE" id="PS51222">
    <property type="entry name" value="DCD"/>
    <property type="match status" value="1"/>
</dbReference>
<feature type="compositionally biased region" description="Polar residues" evidence="1">
    <location>
        <begin position="770"/>
        <end position="790"/>
    </location>
</feature>
<dbReference type="PANTHER" id="PTHR46444">
    <property type="entry name" value="DCD (DEVELOPMENT AND CELL DEATH) DOMAIN PROTEIN-RELATED"/>
    <property type="match status" value="1"/>
</dbReference>
<dbReference type="Pfam" id="PF10539">
    <property type="entry name" value="Dev_Cell_Death"/>
    <property type="match status" value="1"/>
</dbReference>
<evidence type="ECO:0000259" key="2">
    <source>
        <dbReference type="PROSITE" id="PS51222"/>
    </source>
</evidence>
<organism evidence="3 4">
    <name type="scientific">Dovyalis caffra</name>
    <dbReference type="NCBI Taxonomy" id="77055"/>
    <lineage>
        <taxon>Eukaryota</taxon>
        <taxon>Viridiplantae</taxon>
        <taxon>Streptophyta</taxon>
        <taxon>Embryophyta</taxon>
        <taxon>Tracheophyta</taxon>
        <taxon>Spermatophyta</taxon>
        <taxon>Magnoliopsida</taxon>
        <taxon>eudicotyledons</taxon>
        <taxon>Gunneridae</taxon>
        <taxon>Pentapetalae</taxon>
        <taxon>rosids</taxon>
        <taxon>fabids</taxon>
        <taxon>Malpighiales</taxon>
        <taxon>Salicaceae</taxon>
        <taxon>Flacourtieae</taxon>
        <taxon>Dovyalis</taxon>
    </lineage>
</organism>
<dbReference type="AlphaFoldDB" id="A0AAV1RJT4"/>
<dbReference type="EMBL" id="CAWUPB010001009">
    <property type="protein sequence ID" value="CAK7337005.1"/>
    <property type="molecule type" value="Genomic_DNA"/>
</dbReference>
<dbReference type="InterPro" id="IPR013989">
    <property type="entry name" value="Dev_and_cell_death_domain"/>
</dbReference>
<feature type="region of interest" description="Disordered" evidence="1">
    <location>
        <begin position="993"/>
        <end position="1017"/>
    </location>
</feature>
<dbReference type="Proteomes" id="UP001314170">
    <property type="component" value="Unassembled WGS sequence"/>
</dbReference>
<evidence type="ECO:0000256" key="1">
    <source>
        <dbReference type="SAM" id="MobiDB-lite"/>
    </source>
</evidence>
<evidence type="ECO:0000313" key="4">
    <source>
        <dbReference type="Proteomes" id="UP001314170"/>
    </source>
</evidence>
<name>A0AAV1RJT4_9ROSI</name>
<evidence type="ECO:0000313" key="3">
    <source>
        <dbReference type="EMBL" id="CAK7337005.1"/>
    </source>
</evidence>
<proteinExistence type="predicted"/>
<feature type="domain" description="DCD" evidence="2">
    <location>
        <begin position="1"/>
        <end position="91"/>
    </location>
</feature>
<gene>
    <name evidence="3" type="ORF">DCAF_LOCUS12032</name>
</gene>
<keyword evidence="4" id="KW-1185">Reference proteome</keyword>
<sequence>MTVQIGQAKQRELSGVFEACSDGAMNIVPHAYSSSGKQFPAQVKFVQIWQCYPLSEKEFRDAIRENYFSSHKFNFGLSERQVEKLLLLFSKKKIKDRPLERQFTRSKVPRSVGYSSKEARSATGDAGDGGFIMIGSKKDERNADATFGSAISSEYLGDSISKHRREDDRYPSSTFRNRHKTDRVLISNEQFVDSFSKVGGLVDDGRAVTSNMVGNDHDMDIEFRTAVLTNHCGHSFPTSRRSSDDVNFATSYGLGHELNEDSGFQLPSTKHPGWFQSNPPLHFSKLISEENSVMSDRFQQSSATCHLEELQNSLYCGQPILEEIKDQFQLSSTAPHSMEQQNSELSFSALDGDRLPMSNAFYSTSYGDGVVACNIPYDPDACRLGNRCSSSLSLSNSVPELPAFQNNVFPSSDQSFPPHVEPEGISRHPNINASLFDYIQLSYANQHEHLNRSGMLFPDADYPDHVVRNPCMNEKTGHNRRSPSFEICNPVPQYPPHNTFPSFVNESFTSHIEPKSTNKCRHINSSLSGDSPFSYLARHDHANSTGMLLPGAAYPENVLRNSSGIEGKRENTSSSSFSLNRSSSFVSDVRYSVSSQEERDHQMSQHEHNKAFAASVPRLERVSIGHVDCHENGSVNLDTRENSERIYSDCQKRKSVFSRLGLPSDVRKQDEHDMDSSVDEVMTMLHQSHNQWVKEKHFEQQMKRHDEVTNFKNKKQMTTNSKLLMDHLPKVSKEIMMNDISAVKEDGLQISEVIPFVDFQRRRNLQKIQSDSNTGDFNGSTETTGFSGQQQKRRKLIRPKFSENGSSGNVIIGSHDNGSRMTQNVELPEVTVLIGLEDKNIGFQGCSNYEGKEKVESRVVSSSDANADGDSKEALQHVVLVSHEYKSDVENSLSLTNSEFDRLPRHYGNSNHYLLQDSFSKSCDVKSENGIAKHGLDHNTCNGDLSDTVGAKNRSCHGGNEKLSKNVDNASCPAIGEVAIERMASRGMHYNRGSEKAAEEVGNGEENKQQPFLQSVGKPCKASSETVSCSNMKESEEICEEYDKRGEVMVAAAGKGLKVNFERENSGKENHVCLGHCEMTMGNHRSQASRA</sequence>
<protein>
    <recommendedName>
        <fullName evidence="2">DCD domain-containing protein</fullName>
    </recommendedName>
</protein>
<comment type="caution">
    <text evidence="3">The sequence shown here is derived from an EMBL/GenBank/DDBJ whole genome shotgun (WGS) entry which is preliminary data.</text>
</comment>
<accession>A0AAV1RJT4</accession>
<dbReference type="PANTHER" id="PTHR46444:SF9">
    <property type="entry name" value="DCD (DEVELOPMENT AND CELL DEATH) DOMAIN PROTEIN"/>
    <property type="match status" value="1"/>
</dbReference>
<dbReference type="SMART" id="SM00767">
    <property type="entry name" value="DCD"/>
    <property type="match status" value="1"/>
</dbReference>